<proteinExistence type="predicted"/>
<dbReference type="EMBL" id="CAUYUE010000007">
    <property type="protein sequence ID" value="CAK0782749.1"/>
    <property type="molecule type" value="Genomic_DNA"/>
</dbReference>
<sequence length="566" mass="59889">MPDYLDVETWACEDEHSPSGKPSIDELVQQLASNGERRPALQALLADPYAAEDLVRSAAWLDFCAHFSAMLSDAEADTALAGAAFLERVLKEARLCDAQSVAELFMALSSHICCTSARQPHCPRSTDSSAMGQDSAGSIAAKISQPPVQRCMQSASSAGAEAGGACTLPDIRACGSQAAAVAVPVDCTAAGHAQYSTPLGEPAATASHSADANGGRHVSWQSSWQQLAEPGACLQRSELDQCRTSQRNSVDVVLPGTPEQLGAVRVSQLRLLVRALEALPKLWVCLKAPLMQSLWKSLAPLLFIHPQYQHYSCQAADNQQGGSGHDSQTCLSPAAGGIPAVRGGCEPGQPTVSGCASMKPLPAAPDIRLAALQGPLMELSLATEAPHQHVKSWWQAWTLQVFSTRWLPSALEESSVLPGVLSCCHALAYSADRLRSAHPVEVFAIQIMGTVLSLAQGQQLFPVLIQTTGSMTEVDCKTAASWLVSIASANVRHEKIPDASAAALQAQEALVMLLRSQRTVAGALISEQCFALHAVQQAEEPPNKKSTLGAQTVICSSALWRSSADR</sequence>
<protein>
    <submittedName>
        <fullName evidence="1">Uncharacterized protein</fullName>
    </submittedName>
</protein>
<gene>
    <name evidence="1" type="ORF">CVIRNUC_005944</name>
</gene>
<name>A0AAV1I9Y6_9CHLO</name>
<reference evidence="1 2" key="1">
    <citation type="submission" date="2023-10" db="EMBL/GenBank/DDBJ databases">
        <authorList>
            <person name="Maclean D."/>
            <person name="Macfadyen A."/>
        </authorList>
    </citation>
    <scope>NUCLEOTIDE SEQUENCE [LARGE SCALE GENOMIC DNA]</scope>
</reference>
<organism evidence="1 2">
    <name type="scientific">Coccomyxa viridis</name>
    <dbReference type="NCBI Taxonomy" id="1274662"/>
    <lineage>
        <taxon>Eukaryota</taxon>
        <taxon>Viridiplantae</taxon>
        <taxon>Chlorophyta</taxon>
        <taxon>core chlorophytes</taxon>
        <taxon>Trebouxiophyceae</taxon>
        <taxon>Trebouxiophyceae incertae sedis</taxon>
        <taxon>Coccomyxaceae</taxon>
        <taxon>Coccomyxa</taxon>
    </lineage>
</organism>
<accession>A0AAV1I9Y6</accession>
<evidence type="ECO:0000313" key="2">
    <source>
        <dbReference type="Proteomes" id="UP001314263"/>
    </source>
</evidence>
<keyword evidence="2" id="KW-1185">Reference proteome</keyword>
<dbReference type="Proteomes" id="UP001314263">
    <property type="component" value="Unassembled WGS sequence"/>
</dbReference>
<comment type="caution">
    <text evidence="1">The sequence shown here is derived from an EMBL/GenBank/DDBJ whole genome shotgun (WGS) entry which is preliminary data.</text>
</comment>
<dbReference type="AlphaFoldDB" id="A0AAV1I9Y6"/>
<evidence type="ECO:0000313" key="1">
    <source>
        <dbReference type="EMBL" id="CAK0782749.1"/>
    </source>
</evidence>